<evidence type="ECO:0000313" key="2">
    <source>
        <dbReference type="Proteomes" id="UP001285352"/>
    </source>
</evidence>
<proteinExistence type="predicted"/>
<comment type="caution">
    <text evidence="1">The sequence shown here is derived from an EMBL/GenBank/DDBJ whole genome shotgun (WGS) entry which is preliminary data.</text>
</comment>
<dbReference type="Proteomes" id="UP001285352">
    <property type="component" value="Unassembled WGS sequence"/>
</dbReference>
<dbReference type="RefSeq" id="WP_157512930.1">
    <property type="nucleotide sequence ID" value="NZ_JAXAVU010000001.1"/>
</dbReference>
<keyword evidence="2" id="KW-1185">Reference proteome</keyword>
<dbReference type="EMBL" id="JAXAVU010000001">
    <property type="protein sequence ID" value="MDX8140509.1"/>
    <property type="molecule type" value="Genomic_DNA"/>
</dbReference>
<reference evidence="1 2" key="1">
    <citation type="submission" date="2023-11" db="EMBL/GenBank/DDBJ databases">
        <title>Lentzea sokolovensis, sp. nov., Lentzea kristufkii, sp. nov., and Lentzea miocenensis, sp. nov., rare actinobacteria from Sokolov Coal Basin, Miocene lacustrine sediment, Czech Republic.</title>
        <authorList>
            <person name="Lara A."/>
            <person name="Kotroba L."/>
            <person name="Nouioui I."/>
            <person name="Neumann-Schaal M."/>
            <person name="Mast Y."/>
            <person name="Chronakova A."/>
        </authorList>
    </citation>
    <scope>NUCLEOTIDE SEQUENCE [LARGE SCALE GENOMIC DNA]</scope>
    <source>
        <strain evidence="1 2">BCCO 10_0061</strain>
    </source>
</reference>
<name>A0ABU4UN91_9PSEU</name>
<organism evidence="1 2">
    <name type="scientific">Lentzea sokolovensis</name>
    <dbReference type="NCBI Taxonomy" id="3095429"/>
    <lineage>
        <taxon>Bacteria</taxon>
        <taxon>Bacillati</taxon>
        <taxon>Actinomycetota</taxon>
        <taxon>Actinomycetes</taxon>
        <taxon>Pseudonocardiales</taxon>
        <taxon>Pseudonocardiaceae</taxon>
        <taxon>Lentzea</taxon>
    </lineage>
</organism>
<gene>
    <name evidence="1" type="ORF">SK854_00175</name>
</gene>
<sequence>MNNETGETILNGRVAHIHPRRRGGPRWKDEMTAEDNRSADNLLLLCEEHAFEIDDT</sequence>
<protein>
    <recommendedName>
        <fullName evidence="3">HNH endonuclease</fullName>
    </recommendedName>
</protein>
<reference evidence="1 2" key="2">
    <citation type="submission" date="2023-11" db="EMBL/GenBank/DDBJ databases">
        <authorList>
            <person name="Lara A.C."/>
            <person name="Chronakova A."/>
        </authorList>
    </citation>
    <scope>NUCLEOTIDE SEQUENCE [LARGE SCALE GENOMIC DNA]</scope>
    <source>
        <strain evidence="1 2">BCCO 10_0061</strain>
    </source>
</reference>
<evidence type="ECO:0000313" key="1">
    <source>
        <dbReference type="EMBL" id="MDX8140509.1"/>
    </source>
</evidence>
<accession>A0ABU4UN91</accession>
<evidence type="ECO:0008006" key="3">
    <source>
        <dbReference type="Google" id="ProtNLM"/>
    </source>
</evidence>